<proteinExistence type="predicted"/>
<dbReference type="OrthoDB" id="5422674at2"/>
<dbReference type="Proteomes" id="UP000000442">
    <property type="component" value="Chromosome"/>
</dbReference>
<dbReference type="EMBL" id="CP001087">
    <property type="protein sequence ID" value="ACN14530.1"/>
    <property type="molecule type" value="Genomic_DNA"/>
</dbReference>
<protein>
    <recommendedName>
        <fullName evidence="3">AdoMet activation domain-containing protein</fullName>
    </recommendedName>
</protein>
<gene>
    <name evidence="1" type="ordered locus">HRM2_14210</name>
</gene>
<dbReference type="STRING" id="177437.HRM2_14210"/>
<evidence type="ECO:0008006" key="3">
    <source>
        <dbReference type="Google" id="ProtNLM"/>
    </source>
</evidence>
<dbReference type="KEGG" id="dat:HRM2_14210"/>
<dbReference type="eggNOG" id="COG1410">
    <property type="taxonomic scope" value="Bacteria"/>
</dbReference>
<dbReference type="RefSeq" id="WP_015903317.1">
    <property type="nucleotide sequence ID" value="NC_012108.1"/>
</dbReference>
<organism evidence="1 2">
    <name type="scientific">Desulforapulum autotrophicum (strain ATCC 43914 / DSM 3382 / VKM B-1955 / HRM2)</name>
    <name type="common">Desulfobacterium autotrophicum</name>
    <dbReference type="NCBI Taxonomy" id="177437"/>
    <lineage>
        <taxon>Bacteria</taxon>
        <taxon>Pseudomonadati</taxon>
        <taxon>Thermodesulfobacteriota</taxon>
        <taxon>Desulfobacteria</taxon>
        <taxon>Desulfobacterales</taxon>
        <taxon>Desulfobacteraceae</taxon>
        <taxon>Desulforapulum</taxon>
    </lineage>
</organism>
<dbReference type="HOGENOM" id="CLU_079580_1_0_7"/>
<keyword evidence="2" id="KW-1185">Reference proteome</keyword>
<dbReference type="GO" id="GO:0008705">
    <property type="term" value="F:methionine synthase activity"/>
    <property type="evidence" value="ECO:0007669"/>
    <property type="project" value="InterPro"/>
</dbReference>
<evidence type="ECO:0000313" key="2">
    <source>
        <dbReference type="Proteomes" id="UP000000442"/>
    </source>
</evidence>
<dbReference type="SUPFAM" id="SSF56507">
    <property type="entry name" value="Methionine synthase activation domain-like"/>
    <property type="match status" value="1"/>
</dbReference>
<sequence>MKEQQIAIEEIDCRQVTKALGYGKKNPPSKGFLQRVEKLIEAAPKHVYSGYVDRKIKAMEKGLVRTDVGTIASPCFGSLATQAEKVIFGLVTAGPEMDQFLADCRDTVDAMVVDSIGSIVVEQGVEILRNIVAEALGQYVSLPFSPGYCDYPLTEQEMIFKPFGDAPLGIRYHPVSFMMTPVKTISFIMATGPFPLDTNPCSLCRLETCQMRRTA</sequence>
<evidence type="ECO:0000313" key="1">
    <source>
        <dbReference type="EMBL" id="ACN14530.1"/>
    </source>
</evidence>
<dbReference type="Gene3D" id="3.40.109.40">
    <property type="match status" value="1"/>
</dbReference>
<dbReference type="InterPro" id="IPR037010">
    <property type="entry name" value="VitB12-dep_Met_synth_activ_sf"/>
</dbReference>
<name>C0Q9G6_DESAH</name>
<reference evidence="1 2" key="1">
    <citation type="journal article" date="2009" name="Environ. Microbiol.">
        <title>Genome sequence of Desulfobacterium autotrophicum HRM2, a marine sulfate reducer oxidizing organic carbon completely to carbon dioxide.</title>
        <authorList>
            <person name="Strittmatter A.W."/>
            <person name="Liesegang H."/>
            <person name="Rabus R."/>
            <person name="Decker I."/>
            <person name="Amann J."/>
            <person name="Andres S."/>
            <person name="Henne A."/>
            <person name="Fricke W.F."/>
            <person name="Martinez-Arias R."/>
            <person name="Bartels D."/>
            <person name="Goesmann A."/>
            <person name="Krause L."/>
            <person name="Puehler A."/>
            <person name="Klenk H.P."/>
            <person name="Richter M."/>
            <person name="Schuler M."/>
            <person name="Gloeckner F.O."/>
            <person name="Meyerdierks A."/>
            <person name="Gottschalk G."/>
            <person name="Amann R."/>
        </authorList>
    </citation>
    <scope>NUCLEOTIDE SEQUENCE [LARGE SCALE GENOMIC DNA]</scope>
    <source>
        <strain evidence="2">ATCC 43914 / DSM 3382 / HRM2</strain>
    </source>
</reference>
<accession>C0Q9G6</accession>
<dbReference type="AlphaFoldDB" id="C0Q9G6"/>